<dbReference type="AlphaFoldDB" id="W8F7F2"/>
<evidence type="ECO:0000313" key="1">
    <source>
        <dbReference type="EMBL" id="AHJ97665.1"/>
    </source>
</evidence>
<dbReference type="STRING" id="1227739.Hsw_2070"/>
<accession>W8F7F2</accession>
<evidence type="ECO:0000313" key="2">
    <source>
        <dbReference type="Proteomes" id="UP000019423"/>
    </source>
</evidence>
<proteinExistence type="predicted"/>
<dbReference type="HOGENOM" id="CLU_158542_0_0_10"/>
<protein>
    <submittedName>
        <fullName evidence="1">Uncharacterized protein</fullName>
    </submittedName>
</protein>
<dbReference type="eggNOG" id="ENOG5032U6D">
    <property type="taxonomic scope" value="Bacteria"/>
</dbReference>
<dbReference type="EMBL" id="CP007145">
    <property type="protein sequence ID" value="AHJ97665.1"/>
    <property type="molecule type" value="Genomic_DNA"/>
</dbReference>
<organism evidence="1 2">
    <name type="scientific">Hymenobacter swuensis DY53</name>
    <dbReference type="NCBI Taxonomy" id="1227739"/>
    <lineage>
        <taxon>Bacteria</taxon>
        <taxon>Pseudomonadati</taxon>
        <taxon>Bacteroidota</taxon>
        <taxon>Cytophagia</taxon>
        <taxon>Cytophagales</taxon>
        <taxon>Hymenobacteraceae</taxon>
        <taxon>Hymenobacter</taxon>
    </lineage>
</organism>
<sequence>MLNHLTRKTVPTLLPRAAFWGLMTLACTSCGHDLPALPGFNAATWRADSYGCQNQRRQLLPILEKHRNALYGSRINDITALLGHPDEEELGEQSDKVYIYYVAPGMHCAPGHPRSGSNRMLLRSGATGTITEIILPVIKFD</sequence>
<dbReference type="Proteomes" id="UP000019423">
    <property type="component" value="Chromosome"/>
</dbReference>
<dbReference type="KEGG" id="hsw:Hsw_2070"/>
<reference evidence="1 2" key="1">
    <citation type="submission" date="2014-01" db="EMBL/GenBank/DDBJ databases">
        <title>Complete genome sequence of ionizing-radiation resistance bacterium Hymenobacter swuensis DY53.</title>
        <authorList>
            <person name="Jung J.-H."/>
            <person name="Jeong S.-W."/>
            <person name="Joe M.-H."/>
            <person name="Cho y.-j."/>
            <person name="Kim M.-K."/>
            <person name="Lim S.-Y."/>
        </authorList>
    </citation>
    <scope>NUCLEOTIDE SEQUENCE [LARGE SCALE GENOMIC DNA]</scope>
    <source>
        <strain evidence="1 2">DY53</strain>
    </source>
</reference>
<dbReference type="PATRIC" id="fig|1227739.3.peg.2282"/>
<gene>
    <name evidence="1" type="ORF">Hsw_2070</name>
</gene>
<keyword evidence="2" id="KW-1185">Reference proteome</keyword>
<dbReference type="PROSITE" id="PS51257">
    <property type="entry name" value="PROKAR_LIPOPROTEIN"/>
    <property type="match status" value="1"/>
</dbReference>
<name>W8F7F2_9BACT</name>